<keyword evidence="2" id="KW-0732">Signal</keyword>
<accession>A0AAN0JJ61</accession>
<reference evidence="3" key="2">
    <citation type="submission" date="2024-06" db="UniProtKB">
        <authorList>
            <consortium name="EnsemblMetazoa"/>
        </authorList>
    </citation>
    <scope>IDENTIFICATION</scope>
</reference>
<keyword evidence="1" id="KW-0472">Membrane</keyword>
<reference evidence="4" key="1">
    <citation type="journal article" date="2010" name="Nature">
        <title>The Amphimedon queenslandica genome and the evolution of animal complexity.</title>
        <authorList>
            <person name="Srivastava M."/>
            <person name="Simakov O."/>
            <person name="Chapman J."/>
            <person name="Fahey B."/>
            <person name="Gauthier M.E."/>
            <person name="Mitros T."/>
            <person name="Richards G.S."/>
            <person name="Conaco C."/>
            <person name="Dacre M."/>
            <person name="Hellsten U."/>
            <person name="Larroux C."/>
            <person name="Putnam N.H."/>
            <person name="Stanke M."/>
            <person name="Adamska M."/>
            <person name="Darling A."/>
            <person name="Degnan S.M."/>
            <person name="Oakley T.H."/>
            <person name="Plachetzki D.C."/>
            <person name="Zhai Y."/>
            <person name="Adamski M."/>
            <person name="Calcino A."/>
            <person name="Cummins S.F."/>
            <person name="Goodstein D.M."/>
            <person name="Harris C."/>
            <person name="Jackson D.J."/>
            <person name="Leys S.P."/>
            <person name="Shu S."/>
            <person name="Woodcroft B.J."/>
            <person name="Vervoort M."/>
            <person name="Kosik K.S."/>
            <person name="Manning G."/>
            <person name="Degnan B.M."/>
            <person name="Rokhsar D.S."/>
        </authorList>
    </citation>
    <scope>NUCLEOTIDE SEQUENCE [LARGE SCALE GENOMIC DNA]</scope>
</reference>
<sequence length="464" mass="50528">MAVLMALKAFLSMLIFLAEATEGTEIVFVSLGTVKSLSHTVSCDGCELRSVPRGYFLINGNFVNSEIEEEFGLKTSFSVTEDNVTVAVVVTGLPLSDRLWIGVEIFCCDTYTTPIAKNWEIFILGITSVEDVNLSNDAGVRVLSWSPPSFFSKDILQKEKPVYNILVNGASIVNTTNTSVSLNNLSVISNCSPTILIDIITSVGNYRSSKNETFRNNVCITNLINKTKIYDLTEGKFSTNIIFQYLCSIKVCSATCLISIDYGNGTISNDSFQVLPSNKKSVTVSQIINGLKPGSYTIEIACNSTKDILNFTIIVPSNDSIIHINSSLPHSFISTTISSVREGLDGIGSTSSNIVDTSPVTSSPPLPDGGSASTKIAIALVISILFIFMIMIICYLHYINKKKKEVAAIEDDDTSQEHINIFDAIKQCPVVMQDRPQDEVALITCTCIHIVSILFTKYVCVCVA</sequence>
<evidence type="ECO:0000256" key="1">
    <source>
        <dbReference type="SAM" id="Phobius"/>
    </source>
</evidence>
<protein>
    <submittedName>
        <fullName evidence="3">Uncharacterized protein</fullName>
    </submittedName>
</protein>
<dbReference type="GeneID" id="109585389"/>
<feature type="signal peptide" evidence="2">
    <location>
        <begin position="1"/>
        <end position="20"/>
    </location>
</feature>
<organism evidence="3 4">
    <name type="scientific">Amphimedon queenslandica</name>
    <name type="common">Sponge</name>
    <dbReference type="NCBI Taxonomy" id="400682"/>
    <lineage>
        <taxon>Eukaryota</taxon>
        <taxon>Metazoa</taxon>
        <taxon>Porifera</taxon>
        <taxon>Demospongiae</taxon>
        <taxon>Heteroscleromorpha</taxon>
        <taxon>Haplosclerida</taxon>
        <taxon>Niphatidae</taxon>
        <taxon>Amphimedon</taxon>
    </lineage>
</organism>
<dbReference type="EnsemblMetazoa" id="XM_020001455.1">
    <property type="protein sequence ID" value="XP_019857014.1"/>
    <property type="gene ID" value="LOC109585389"/>
</dbReference>
<feature type="transmembrane region" description="Helical" evidence="1">
    <location>
        <begin position="376"/>
        <end position="396"/>
    </location>
</feature>
<evidence type="ECO:0000256" key="2">
    <source>
        <dbReference type="SAM" id="SignalP"/>
    </source>
</evidence>
<dbReference type="AlphaFoldDB" id="A0AAN0JJ61"/>
<evidence type="ECO:0000313" key="3">
    <source>
        <dbReference type="EnsemblMetazoa" id="XP_019857014.1"/>
    </source>
</evidence>
<keyword evidence="4" id="KW-1185">Reference proteome</keyword>
<dbReference type="Proteomes" id="UP000007879">
    <property type="component" value="Unassembled WGS sequence"/>
</dbReference>
<keyword evidence="1" id="KW-1133">Transmembrane helix</keyword>
<dbReference type="KEGG" id="aqu:109585389"/>
<dbReference type="RefSeq" id="XP_019857014.1">
    <property type="nucleotide sequence ID" value="XM_020001455.1"/>
</dbReference>
<name>A0AAN0JJ61_AMPQE</name>
<keyword evidence="1" id="KW-0812">Transmembrane</keyword>
<evidence type="ECO:0000313" key="4">
    <source>
        <dbReference type="Proteomes" id="UP000007879"/>
    </source>
</evidence>
<feature type="chain" id="PRO_5042833728" evidence="2">
    <location>
        <begin position="21"/>
        <end position="464"/>
    </location>
</feature>
<proteinExistence type="predicted"/>